<organism evidence="1 2">
    <name type="scientific">Halodesulfovibrio aestuarii</name>
    <dbReference type="NCBI Taxonomy" id="126333"/>
    <lineage>
        <taxon>Bacteria</taxon>
        <taxon>Pseudomonadati</taxon>
        <taxon>Thermodesulfobacteriota</taxon>
        <taxon>Desulfovibrionia</taxon>
        <taxon>Desulfovibrionales</taxon>
        <taxon>Desulfovibrionaceae</taxon>
        <taxon>Halodesulfovibrio</taxon>
    </lineage>
</organism>
<name>A0ABV4JSR3_9BACT</name>
<keyword evidence="2" id="KW-1185">Reference proteome</keyword>
<evidence type="ECO:0000313" key="1">
    <source>
        <dbReference type="EMBL" id="MEZ6853804.1"/>
    </source>
</evidence>
<reference evidence="1 2" key="1">
    <citation type="submission" date="2024-07" db="EMBL/GenBank/DDBJ databases">
        <title>Active virus-host system and metabolic interactions in a Lokiarchaeon culture.</title>
        <authorList>
            <person name="Ponce Toledo R.I."/>
            <person name="Rodrigues Oliveira T."/>
            <person name="Schleper C."/>
        </authorList>
    </citation>
    <scope>NUCLEOTIDE SEQUENCE [LARGE SCALE GENOMIC DNA]</scope>
    <source>
        <strain evidence="1 2">B35</strain>
    </source>
</reference>
<dbReference type="Proteomes" id="UP001568358">
    <property type="component" value="Unassembled WGS sequence"/>
</dbReference>
<dbReference type="RefSeq" id="WP_371150558.1">
    <property type="nucleotide sequence ID" value="NZ_JBFSOO010000006.1"/>
</dbReference>
<sequence length="193" mass="20316">MAEKKVVLIACGEADVNGSGAALEKFMKKACTVASFNNENMVTEAVKIEGAITVAADGVAKAFEEDCAFAVVELGNASNEVLEAAVAQISDAADRRTLIAIATDNGLYLSGLGIDKKAGTVERSATAADVVATFCYVADLLVPADCTGGILYQALKDANMKLKEIGKLKDAIARMEVALQRDNREPWDKHDCA</sequence>
<dbReference type="EMBL" id="JBFSOO010000006">
    <property type="protein sequence ID" value="MEZ6853804.1"/>
    <property type="molecule type" value="Genomic_DNA"/>
</dbReference>
<accession>A0ABV4JSR3</accession>
<evidence type="ECO:0000313" key="2">
    <source>
        <dbReference type="Proteomes" id="UP001568358"/>
    </source>
</evidence>
<gene>
    <name evidence="1" type="ORF">AB2Z07_09705</name>
</gene>
<protein>
    <submittedName>
        <fullName evidence="1">Uncharacterized protein</fullName>
    </submittedName>
</protein>
<comment type="caution">
    <text evidence="1">The sequence shown here is derived from an EMBL/GenBank/DDBJ whole genome shotgun (WGS) entry which is preliminary data.</text>
</comment>
<proteinExistence type="predicted"/>